<dbReference type="Gene3D" id="1.10.1740.10">
    <property type="match status" value="1"/>
</dbReference>
<evidence type="ECO:0000256" key="2">
    <source>
        <dbReference type="ARBA" id="ARBA00023015"/>
    </source>
</evidence>
<dbReference type="InterPro" id="IPR036388">
    <property type="entry name" value="WH-like_DNA-bd_sf"/>
</dbReference>
<evidence type="ECO:0000259" key="6">
    <source>
        <dbReference type="Pfam" id="PF04542"/>
    </source>
</evidence>
<keyword evidence="9" id="KW-1185">Reference proteome</keyword>
<comment type="similarity">
    <text evidence="1">Belongs to the sigma-70 factor family. ECF subfamily.</text>
</comment>
<dbReference type="InterPro" id="IPR000943">
    <property type="entry name" value="RNA_pol_sigma70"/>
</dbReference>
<dbReference type="InterPro" id="IPR039425">
    <property type="entry name" value="RNA_pol_sigma-70-like"/>
</dbReference>
<dbReference type="EMBL" id="BLTE01000009">
    <property type="protein sequence ID" value="GFK94364.1"/>
    <property type="molecule type" value="Genomic_DNA"/>
</dbReference>
<dbReference type="GO" id="GO:0006352">
    <property type="term" value="P:DNA-templated transcription initiation"/>
    <property type="evidence" value="ECO:0007669"/>
    <property type="project" value="InterPro"/>
</dbReference>
<name>A0A6V8LRM1_9BACT</name>
<evidence type="ECO:0000256" key="1">
    <source>
        <dbReference type="ARBA" id="ARBA00010641"/>
    </source>
</evidence>
<keyword evidence="5" id="KW-0804">Transcription</keyword>
<dbReference type="GO" id="GO:0016987">
    <property type="term" value="F:sigma factor activity"/>
    <property type="evidence" value="ECO:0007669"/>
    <property type="project" value="UniProtKB-KW"/>
</dbReference>
<feature type="domain" description="RNA polymerase sigma-70 region 2" evidence="6">
    <location>
        <begin position="28"/>
        <end position="102"/>
    </location>
</feature>
<proteinExistence type="inferred from homology"/>
<keyword evidence="3" id="KW-0731">Sigma factor</keyword>
<evidence type="ECO:0000259" key="7">
    <source>
        <dbReference type="Pfam" id="PF04545"/>
    </source>
</evidence>
<protein>
    <submittedName>
        <fullName evidence="8">ECF RNA polymerase sigma factor SigX</fullName>
    </submittedName>
</protein>
<organism evidence="8 9">
    <name type="scientific">Fundidesulfovibrio magnetotacticus</name>
    <dbReference type="NCBI Taxonomy" id="2730080"/>
    <lineage>
        <taxon>Bacteria</taxon>
        <taxon>Pseudomonadati</taxon>
        <taxon>Thermodesulfobacteriota</taxon>
        <taxon>Desulfovibrionia</taxon>
        <taxon>Desulfovibrionales</taxon>
        <taxon>Desulfovibrionaceae</taxon>
        <taxon>Fundidesulfovibrio</taxon>
    </lineage>
</organism>
<evidence type="ECO:0000313" key="9">
    <source>
        <dbReference type="Proteomes" id="UP000494245"/>
    </source>
</evidence>
<accession>A0A6V8LRM1</accession>
<dbReference type="SUPFAM" id="SSF88659">
    <property type="entry name" value="Sigma3 and sigma4 domains of RNA polymerase sigma factors"/>
    <property type="match status" value="1"/>
</dbReference>
<dbReference type="AlphaFoldDB" id="A0A6V8LRM1"/>
<sequence length="189" mass="21397">MKDISVPARHSDIGRVVAGEKIAWDRFVEDFSGLLYGVVLRTLRLRSPSASADDAKDVMQEVFLRLIKDDFRLLRSYREERASLSTWLTVVGRSVALDWLRRPEARRATVELDEELAAPEDRPFGGRLELPPGVLTERQAHVLTLLFDQDLDVDEVAQALSVQAQTVRSLKHQALERLRGHYGARPDLA</sequence>
<reference evidence="8 9" key="2">
    <citation type="submission" date="2020-05" db="EMBL/GenBank/DDBJ databases">
        <title>Draft genome sequence of Desulfovibrio sp. strainFSS-1.</title>
        <authorList>
            <person name="Shimoshige H."/>
            <person name="Kobayashi H."/>
            <person name="Maekawa T."/>
        </authorList>
    </citation>
    <scope>NUCLEOTIDE SEQUENCE [LARGE SCALE GENOMIC DNA]</scope>
    <source>
        <strain evidence="8 9">SIID29052-01</strain>
    </source>
</reference>
<dbReference type="InterPro" id="IPR007627">
    <property type="entry name" value="RNA_pol_sigma70_r2"/>
</dbReference>
<evidence type="ECO:0000313" key="8">
    <source>
        <dbReference type="EMBL" id="GFK94364.1"/>
    </source>
</evidence>
<dbReference type="SUPFAM" id="SSF88946">
    <property type="entry name" value="Sigma2 domain of RNA polymerase sigma factors"/>
    <property type="match status" value="1"/>
</dbReference>
<evidence type="ECO:0000256" key="3">
    <source>
        <dbReference type="ARBA" id="ARBA00023082"/>
    </source>
</evidence>
<feature type="domain" description="RNA polymerase sigma-70 region 4" evidence="7">
    <location>
        <begin position="134"/>
        <end position="179"/>
    </location>
</feature>
<reference evidence="8 9" key="1">
    <citation type="submission" date="2020-04" db="EMBL/GenBank/DDBJ databases">
        <authorList>
            <consortium name="Desulfovibrio sp. FSS-1 genome sequencing consortium"/>
            <person name="Shimoshige H."/>
            <person name="Kobayashi H."/>
            <person name="Maekawa T."/>
        </authorList>
    </citation>
    <scope>NUCLEOTIDE SEQUENCE [LARGE SCALE GENOMIC DNA]</scope>
    <source>
        <strain evidence="8 9">SIID29052-01</strain>
    </source>
</reference>
<gene>
    <name evidence="8" type="primary">sigX</name>
    <name evidence="8" type="ORF">NNJEOMEG_02208</name>
</gene>
<evidence type="ECO:0000256" key="5">
    <source>
        <dbReference type="ARBA" id="ARBA00023163"/>
    </source>
</evidence>
<dbReference type="Gene3D" id="1.10.10.10">
    <property type="entry name" value="Winged helix-like DNA-binding domain superfamily/Winged helix DNA-binding domain"/>
    <property type="match status" value="1"/>
</dbReference>
<dbReference type="InterPro" id="IPR013325">
    <property type="entry name" value="RNA_pol_sigma_r2"/>
</dbReference>
<dbReference type="InterPro" id="IPR014284">
    <property type="entry name" value="RNA_pol_sigma-70_dom"/>
</dbReference>
<comment type="caution">
    <text evidence="8">The sequence shown here is derived from an EMBL/GenBank/DDBJ whole genome shotgun (WGS) entry which is preliminary data.</text>
</comment>
<dbReference type="RefSeq" id="WP_173084363.1">
    <property type="nucleotide sequence ID" value="NZ_BLTE01000009.1"/>
</dbReference>
<dbReference type="NCBIfam" id="TIGR02937">
    <property type="entry name" value="sigma70-ECF"/>
    <property type="match status" value="1"/>
</dbReference>
<dbReference type="InterPro" id="IPR013324">
    <property type="entry name" value="RNA_pol_sigma_r3/r4-like"/>
</dbReference>
<dbReference type="PRINTS" id="PR00046">
    <property type="entry name" value="SIGMA70FCT"/>
</dbReference>
<dbReference type="GO" id="GO:0003677">
    <property type="term" value="F:DNA binding"/>
    <property type="evidence" value="ECO:0007669"/>
    <property type="project" value="UniProtKB-KW"/>
</dbReference>
<keyword evidence="4" id="KW-0238">DNA-binding</keyword>
<dbReference type="InterPro" id="IPR007630">
    <property type="entry name" value="RNA_pol_sigma70_r4"/>
</dbReference>
<dbReference type="PANTHER" id="PTHR43133">
    <property type="entry name" value="RNA POLYMERASE ECF-TYPE SIGMA FACTO"/>
    <property type="match status" value="1"/>
</dbReference>
<evidence type="ECO:0000256" key="4">
    <source>
        <dbReference type="ARBA" id="ARBA00023125"/>
    </source>
</evidence>
<dbReference type="Pfam" id="PF04545">
    <property type="entry name" value="Sigma70_r4"/>
    <property type="match status" value="1"/>
</dbReference>
<dbReference type="Pfam" id="PF04542">
    <property type="entry name" value="Sigma70_r2"/>
    <property type="match status" value="1"/>
</dbReference>
<dbReference type="PANTHER" id="PTHR43133:SF51">
    <property type="entry name" value="RNA POLYMERASE SIGMA FACTOR"/>
    <property type="match status" value="1"/>
</dbReference>
<dbReference type="Proteomes" id="UP000494245">
    <property type="component" value="Unassembled WGS sequence"/>
</dbReference>
<keyword evidence="2" id="KW-0805">Transcription regulation</keyword>